<protein>
    <submittedName>
        <fullName evidence="7">C-type cytochrome</fullName>
    </submittedName>
</protein>
<feature type="signal peptide" evidence="5">
    <location>
        <begin position="1"/>
        <end position="27"/>
    </location>
</feature>
<keyword evidence="5" id="KW-0732">Signal</keyword>
<evidence type="ECO:0000256" key="2">
    <source>
        <dbReference type="ARBA" id="ARBA00022723"/>
    </source>
</evidence>
<keyword evidence="1 4" id="KW-0349">Heme</keyword>
<dbReference type="EMBL" id="CP054020">
    <property type="protein sequence ID" value="QKI89327.1"/>
    <property type="molecule type" value="Genomic_DNA"/>
</dbReference>
<keyword evidence="8" id="KW-1185">Reference proteome</keyword>
<dbReference type="GO" id="GO:0009055">
    <property type="term" value="F:electron transfer activity"/>
    <property type="evidence" value="ECO:0007669"/>
    <property type="project" value="InterPro"/>
</dbReference>
<evidence type="ECO:0000256" key="4">
    <source>
        <dbReference type="PROSITE-ProRule" id="PRU00433"/>
    </source>
</evidence>
<evidence type="ECO:0000256" key="3">
    <source>
        <dbReference type="ARBA" id="ARBA00023004"/>
    </source>
</evidence>
<reference evidence="7 8" key="1">
    <citation type="submission" date="2020-05" db="EMBL/GenBank/DDBJ databases">
        <title>Thiomicrorhabdus sediminis sp.nov. and Thiomicrorhabdus xiamenensis sp.nov., novel sulfur-oxidizing bacteria isolated from coastal sediment.</title>
        <authorList>
            <person name="Liu X."/>
        </authorList>
    </citation>
    <scope>NUCLEOTIDE SEQUENCE [LARGE SCALE GENOMIC DNA]</scope>
    <source>
        <strain evidence="7 8">G2</strain>
    </source>
</reference>
<dbReference type="InterPro" id="IPR036909">
    <property type="entry name" value="Cyt_c-like_dom_sf"/>
</dbReference>
<dbReference type="PANTHER" id="PTHR33751:SF1">
    <property type="entry name" value="CBB3-TYPE CYTOCHROME C OXIDASE SUBUNIT FIXP"/>
    <property type="match status" value="1"/>
</dbReference>
<evidence type="ECO:0000313" key="8">
    <source>
        <dbReference type="Proteomes" id="UP000504724"/>
    </source>
</evidence>
<dbReference type="RefSeq" id="WP_173285225.1">
    <property type="nucleotide sequence ID" value="NZ_CP054020.1"/>
</dbReference>
<dbReference type="PANTHER" id="PTHR33751">
    <property type="entry name" value="CBB3-TYPE CYTOCHROME C OXIDASE SUBUNIT FIXP"/>
    <property type="match status" value="1"/>
</dbReference>
<accession>A0A7D4TEC7</accession>
<feature type="chain" id="PRO_5028799865" evidence="5">
    <location>
        <begin position="28"/>
        <end position="110"/>
    </location>
</feature>
<keyword evidence="2 4" id="KW-0479">Metal-binding</keyword>
<dbReference type="Proteomes" id="UP000504724">
    <property type="component" value="Chromosome"/>
</dbReference>
<dbReference type="KEGG" id="txa:HQN79_06990"/>
<dbReference type="GO" id="GO:0020037">
    <property type="term" value="F:heme binding"/>
    <property type="evidence" value="ECO:0007669"/>
    <property type="project" value="InterPro"/>
</dbReference>
<evidence type="ECO:0000313" key="7">
    <source>
        <dbReference type="EMBL" id="QKI89327.1"/>
    </source>
</evidence>
<sequence length="110" mass="11773">MLKRIPAFAASVLLAGNLSLLPSLASAEQVQAISMGEAFATTCFQCHGPEGQHTGGTIPPLAGYPRDLMLQQLKDFKSGKRPSTIMDRHVKGYSDAELEAIADYLATLKP</sequence>
<dbReference type="AlphaFoldDB" id="A0A7D4TEC7"/>
<dbReference type="InterPro" id="IPR009056">
    <property type="entry name" value="Cyt_c-like_dom"/>
</dbReference>
<gene>
    <name evidence="7" type="ORF">HQN79_06990</name>
</gene>
<dbReference type="SUPFAM" id="SSF46626">
    <property type="entry name" value="Cytochrome c"/>
    <property type="match status" value="1"/>
</dbReference>
<keyword evidence="3 4" id="KW-0408">Iron</keyword>
<evidence type="ECO:0000259" key="6">
    <source>
        <dbReference type="PROSITE" id="PS51007"/>
    </source>
</evidence>
<name>A0A7D4TEC7_9GAMM</name>
<feature type="domain" description="Cytochrome c" evidence="6">
    <location>
        <begin position="31"/>
        <end position="109"/>
    </location>
</feature>
<proteinExistence type="predicted"/>
<evidence type="ECO:0000256" key="5">
    <source>
        <dbReference type="SAM" id="SignalP"/>
    </source>
</evidence>
<evidence type="ECO:0000256" key="1">
    <source>
        <dbReference type="ARBA" id="ARBA00022617"/>
    </source>
</evidence>
<organism evidence="7 8">
    <name type="scientific">Thiomicrorhabdus xiamenensis</name>
    <dbReference type="NCBI Taxonomy" id="2739063"/>
    <lineage>
        <taxon>Bacteria</taxon>
        <taxon>Pseudomonadati</taxon>
        <taxon>Pseudomonadota</taxon>
        <taxon>Gammaproteobacteria</taxon>
        <taxon>Thiotrichales</taxon>
        <taxon>Piscirickettsiaceae</taxon>
        <taxon>Thiomicrorhabdus</taxon>
    </lineage>
</organism>
<dbReference type="InterPro" id="IPR050597">
    <property type="entry name" value="Cytochrome_c_Oxidase_Subunit"/>
</dbReference>
<dbReference type="Gene3D" id="1.10.760.10">
    <property type="entry name" value="Cytochrome c-like domain"/>
    <property type="match status" value="1"/>
</dbReference>
<dbReference type="PROSITE" id="PS51007">
    <property type="entry name" value="CYTC"/>
    <property type="match status" value="1"/>
</dbReference>
<dbReference type="GO" id="GO:0046872">
    <property type="term" value="F:metal ion binding"/>
    <property type="evidence" value="ECO:0007669"/>
    <property type="project" value="UniProtKB-KW"/>
</dbReference>
<dbReference type="Pfam" id="PF00034">
    <property type="entry name" value="Cytochrom_C"/>
    <property type="match status" value="1"/>
</dbReference>